<dbReference type="InterPro" id="IPR019734">
    <property type="entry name" value="TPR_rpt"/>
</dbReference>
<dbReference type="NCBIfam" id="TIGR00254">
    <property type="entry name" value="GGDEF"/>
    <property type="match status" value="1"/>
</dbReference>
<dbReference type="PROSITE" id="PS50005">
    <property type="entry name" value="TPR"/>
    <property type="match status" value="1"/>
</dbReference>
<dbReference type="EMBL" id="BMOE01000022">
    <property type="protein sequence ID" value="GGJ88673.1"/>
    <property type="molecule type" value="Genomic_DNA"/>
</dbReference>
<dbReference type="GO" id="GO:0043709">
    <property type="term" value="P:cell adhesion involved in single-species biofilm formation"/>
    <property type="evidence" value="ECO:0007669"/>
    <property type="project" value="TreeGrafter"/>
</dbReference>
<proteinExistence type="predicted"/>
<evidence type="ECO:0000256" key="1">
    <source>
        <dbReference type="PROSITE-ProRule" id="PRU00339"/>
    </source>
</evidence>
<feature type="domain" description="GGDEF" evidence="3">
    <location>
        <begin position="380"/>
        <end position="511"/>
    </location>
</feature>
<evidence type="ECO:0000259" key="3">
    <source>
        <dbReference type="PROSITE" id="PS50887"/>
    </source>
</evidence>
<dbReference type="InterPro" id="IPR029787">
    <property type="entry name" value="Nucleotide_cyclase"/>
</dbReference>
<accession>A0A917PRT5</accession>
<dbReference type="Pfam" id="PF00990">
    <property type="entry name" value="GGDEF"/>
    <property type="match status" value="1"/>
</dbReference>
<dbReference type="Proteomes" id="UP000635726">
    <property type="component" value="Unassembled WGS sequence"/>
</dbReference>
<keyword evidence="5" id="KW-1185">Reference proteome</keyword>
<reference evidence="4" key="1">
    <citation type="journal article" date="2014" name="Int. J. Syst. Evol. Microbiol.">
        <title>Complete genome sequence of Corynebacterium casei LMG S-19264T (=DSM 44701T), isolated from a smear-ripened cheese.</title>
        <authorList>
            <consortium name="US DOE Joint Genome Institute (JGI-PGF)"/>
            <person name="Walter F."/>
            <person name="Albersmeier A."/>
            <person name="Kalinowski J."/>
            <person name="Ruckert C."/>
        </authorList>
    </citation>
    <scope>NUCLEOTIDE SEQUENCE</scope>
    <source>
        <strain evidence="4">JCM 14371</strain>
    </source>
</reference>
<dbReference type="InterPro" id="IPR000160">
    <property type="entry name" value="GGDEF_dom"/>
</dbReference>
<dbReference type="SMART" id="SM00267">
    <property type="entry name" value="GGDEF"/>
    <property type="match status" value="1"/>
</dbReference>
<feature type="repeat" description="TPR" evidence="1">
    <location>
        <begin position="245"/>
        <end position="278"/>
    </location>
</feature>
<dbReference type="FunFam" id="3.30.70.270:FF:000001">
    <property type="entry name" value="Diguanylate cyclase domain protein"/>
    <property type="match status" value="1"/>
</dbReference>
<dbReference type="SUPFAM" id="SSF55073">
    <property type="entry name" value="Nucleotide cyclase"/>
    <property type="match status" value="1"/>
</dbReference>
<sequence length="518" mass="57913">MADAPSIQTSLVQQLRQLEADMLTETGPPHPGWVRRRQEAVMLALDIGRHGDAMGYGLRALDLANTLQDPAMQARAHMLIALIYSDNYDAAEAEQHFELARDLARRHDDRGMLGRVVTNRAHHLLHGHDLHAAYRELVTHAALMSTLDEVPLLAAYHINLVTACACLCEEHPADPQVPEWQGWLRRSLTWLEARSMDELPLAVQLDILEVFARVALLQGEHARALQFARERTELARQADSAILLASAYRQLGDVHAAQRDWPDAVAAYGEALGISEAQERHVTAMELREALAAAHAQSGDYEAAYRVQRAGVQLGRLMEQILRQRAQIGAVERQALESDLRARFYREASERDFLTGVANRAQAMQVLDRLQQGLDAGEVKAVAVAIFDLDHFKDVNDRYGHDVGDQVLVGVAQRVQHVTRDQDLLSRHGGEEFLLILQETSLQEALRICDRLRLHVADLQFPAWPELRVTASFGVSPMQPGRGVQWALRQADVQLYRSKHAGRNRVTGRDAPAPPDAR</sequence>
<dbReference type="RefSeq" id="WP_188964697.1">
    <property type="nucleotide sequence ID" value="NZ_BMOE01000022.1"/>
</dbReference>
<evidence type="ECO:0000313" key="4">
    <source>
        <dbReference type="EMBL" id="GGJ88673.1"/>
    </source>
</evidence>
<dbReference type="PANTHER" id="PTHR45138:SF9">
    <property type="entry name" value="DIGUANYLATE CYCLASE DGCM-RELATED"/>
    <property type="match status" value="1"/>
</dbReference>
<dbReference type="PANTHER" id="PTHR45138">
    <property type="entry name" value="REGULATORY COMPONENTS OF SENSORY TRANSDUCTION SYSTEM"/>
    <property type="match status" value="1"/>
</dbReference>
<keyword evidence="1" id="KW-0802">TPR repeat</keyword>
<dbReference type="SUPFAM" id="SSF48452">
    <property type="entry name" value="TPR-like"/>
    <property type="match status" value="2"/>
</dbReference>
<reference evidence="4" key="2">
    <citation type="submission" date="2020-09" db="EMBL/GenBank/DDBJ databases">
        <authorList>
            <person name="Sun Q."/>
            <person name="Ohkuma M."/>
        </authorList>
    </citation>
    <scope>NUCLEOTIDE SEQUENCE</scope>
    <source>
        <strain evidence="4">JCM 14371</strain>
    </source>
</reference>
<protein>
    <recommendedName>
        <fullName evidence="3">GGDEF domain-containing protein</fullName>
    </recommendedName>
</protein>
<comment type="caution">
    <text evidence="4">The sequence shown here is derived from an EMBL/GenBank/DDBJ whole genome shotgun (WGS) entry which is preliminary data.</text>
</comment>
<dbReference type="InterPro" id="IPR043128">
    <property type="entry name" value="Rev_trsase/Diguanyl_cyclase"/>
</dbReference>
<dbReference type="InterPro" id="IPR011990">
    <property type="entry name" value="TPR-like_helical_dom_sf"/>
</dbReference>
<gene>
    <name evidence="4" type="ORF">GCM10008939_35950</name>
</gene>
<dbReference type="Gene3D" id="1.25.40.10">
    <property type="entry name" value="Tetratricopeptide repeat domain"/>
    <property type="match status" value="2"/>
</dbReference>
<evidence type="ECO:0000256" key="2">
    <source>
        <dbReference type="SAM" id="MobiDB-lite"/>
    </source>
</evidence>
<organism evidence="4 5">
    <name type="scientific">Deinococcus aquiradiocola</name>
    <dbReference type="NCBI Taxonomy" id="393059"/>
    <lineage>
        <taxon>Bacteria</taxon>
        <taxon>Thermotogati</taxon>
        <taxon>Deinococcota</taxon>
        <taxon>Deinococci</taxon>
        <taxon>Deinococcales</taxon>
        <taxon>Deinococcaceae</taxon>
        <taxon>Deinococcus</taxon>
    </lineage>
</organism>
<name>A0A917PRT5_9DEIO</name>
<dbReference type="SMART" id="SM00028">
    <property type="entry name" value="TPR"/>
    <property type="match status" value="2"/>
</dbReference>
<dbReference type="GO" id="GO:0052621">
    <property type="term" value="F:diguanylate cyclase activity"/>
    <property type="evidence" value="ECO:0007669"/>
    <property type="project" value="TreeGrafter"/>
</dbReference>
<feature type="region of interest" description="Disordered" evidence="2">
    <location>
        <begin position="499"/>
        <end position="518"/>
    </location>
</feature>
<dbReference type="Gene3D" id="3.30.70.270">
    <property type="match status" value="1"/>
</dbReference>
<evidence type="ECO:0000313" key="5">
    <source>
        <dbReference type="Proteomes" id="UP000635726"/>
    </source>
</evidence>
<dbReference type="GO" id="GO:1902201">
    <property type="term" value="P:negative regulation of bacterial-type flagellum-dependent cell motility"/>
    <property type="evidence" value="ECO:0007669"/>
    <property type="project" value="TreeGrafter"/>
</dbReference>
<dbReference type="CDD" id="cd01949">
    <property type="entry name" value="GGDEF"/>
    <property type="match status" value="1"/>
</dbReference>
<dbReference type="GO" id="GO:0005886">
    <property type="term" value="C:plasma membrane"/>
    <property type="evidence" value="ECO:0007669"/>
    <property type="project" value="TreeGrafter"/>
</dbReference>
<dbReference type="PROSITE" id="PS50887">
    <property type="entry name" value="GGDEF"/>
    <property type="match status" value="1"/>
</dbReference>
<dbReference type="InterPro" id="IPR050469">
    <property type="entry name" value="Diguanylate_Cyclase"/>
</dbReference>
<dbReference type="AlphaFoldDB" id="A0A917PRT5"/>